<dbReference type="InterPro" id="IPR016032">
    <property type="entry name" value="Sig_transdc_resp-reg_C-effctor"/>
</dbReference>
<dbReference type="Gene3D" id="1.10.10.10">
    <property type="entry name" value="Winged helix-like DNA-binding domain superfamily/Winged helix DNA-binding domain"/>
    <property type="match status" value="1"/>
</dbReference>
<evidence type="ECO:0000259" key="5">
    <source>
        <dbReference type="PROSITE" id="PS50110"/>
    </source>
</evidence>
<keyword evidence="2" id="KW-0238">DNA-binding</keyword>
<dbReference type="InterPro" id="IPR036388">
    <property type="entry name" value="WH-like_DNA-bd_sf"/>
</dbReference>
<gene>
    <name evidence="6" type="ORF">SPF06_03075</name>
</gene>
<dbReference type="Proteomes" id="UP001304769">
    <property type="component" value="Unassembled WGS sequence"/>
</dbReference>
<evidence type="ECO:0000313" key="7">
    <source>
        <dbReference type="Proteomes" id="UP001304769"/>
    </source>
</evidence>
<organism evidence="6 7">
    <name type="scientific">Sinomonas terricola</name>
    <dbReference type="NCBI Taxonomy" id="3110330"/>
    <lineage>
        <taxon>Bacteria</taxon>
        <taxon>Bacillati</taxon>
        <taxon>Actinomycetota</taxon>
        <taxon>Actinomycetes</taxon>
        <taxon>Micrococcales</taxon>
        <taxon>Micrococcaceae</taxon>
        <taxon>Sinomonas</taxon>
    </lineage>
</organism>
<dbReference type="InterPro" id="IPR039420">
    <property type="entry name" value="WalR-like"/>
</dbReference>
<dbReference type="SUPFAM" id="SSF46894">
    <property type="entry name" value="C-terminal effector domain of the bipartite response regulators"/>
    <property type="match status" value="1"/>
</dbReference>
<dbReference type="InterPro" id="IPR058245">
    <property type="entry name" value="NreC/VraR/RcsB-like_REC"/>
</dbReference>
<evidence type="ECO:0000256" key="1">
    <source>
        <dbReference type="ARBA" id="ARBA00022553"/>
    </source>
</evidence>
<feature type="domain" description="Response regulatory" evidence="5">
    <location>
        <begin position="15"/>
        <end position="131"/>
    </location>
</feature>
<dbReference type="SMART" id="SM00421">
    <property type="entry name" value="HTH_LUXR"/>
    <property type="match status" value="1"/>
</dbReference>
<dbReference type="PROSITE" id="PS50110">
    <property type="entry name" value="RESPONSE_REGULATORY"/>
    <property type="match status" value="1"/>
</dbReference>
<dbReference type="Pfam" id="PF00072">
    <property type="entry name" value="Response_reg"/>
    <property type="match status" value="1"/>
</dbReference>
<evidence type="ECO:0000256" key="2">
    <source>
        <dbReference type="ARBA" id="ARBA00023125"/>
    </source>
</evidence>
<evidence type="ECO:0000313" key="6">
    <source>
        <dbReference type="EMBL" id="MEA5453695.1"/>
    </source>
</evidence>
<accession>A0ABU5T2A0</accession>
<dbReference type="InterPro" id="IPR000792">
    <property type="entry name" value="Tscrpt_reg_LuxR_C"/>
</dbReference>
<dbReference type="PROSITE" id="PS50043">
    <property type="entry name" value="HTH_LUXR_2"/>
    <property type="match status" value="1"/>
</dbReference>
<feature type="domain" description="HTH luxR-type" evidence="4">
    <location>
        <begin position="147"/>
        <end position="212"/>
    </location>
</feature>
<name>A0ABU5T2A0_9MICC</name>
<dbReference type="Pfam" id="PF00196">
    <property type="entry name" value="GerE"/>
    <property type="match status" value="1"/>
</dbReference>
<dbReference type="SMART" id="SM00448">
    <property type="entry name" value="REC"/>
    <property type="match status" value="1"/>
</dbReference>
<keyword evidence="7" id="KW-1185">Reference proteome</keyword>
<dbReference type="InterPro" id="IPR001789">
    <property type="entry name" value="Sig_transdc_resp-reg_receiver"/>
</dbReference>
<dbReference type="PROSITE" id="PS00622">
    <property type="entry name" value="HTH_LUXR_1"/>
    <property type="match status" value="1"/>
</dbReference>
<dbReference type="PANTHER" id="PTHR43214">
    <property type="entry name" value="TWO-COMPONENT RESPONSE REGULATOR"/>
    <property type="match status" value="1"/>
</dbReference>
<proteinExistence type="predicted"/>
<feature type="modified residue" description="4-aspartylphosphate" evidence="3">
    <location>
        <position position="66"/>
    </location>
</feature>
<evidence type="ECO:0000259" key="4">
    <source>
        <dbReference type="PROSITE" id="PS50043"/>
    </source>
</evidence>
<dbReference type="CDD" id="cd06170">
    <property type="entry name" value="LuxR_C_like"/>
    <property type="match status" value="1"/>
</dbReference>
<keyword evidence="1 3" id="KW-0597">Phosphoprotein</keyword>
<reference evidence="6 7" key="1">
    <citation type="submission" date="2023-12" db="EMBL/GenBank/DDBJ databases">
        <title>Sinomonas terricola sp. nov, isolated from litchi orchard soil in Guangdong, PR China.</title>
        <authorList>
            <person name="Jiaxin W."/>
            <person name="Yang Z."/>
            <person name="Honghui Z."/>
        </authorList>
    </citation>
    <scope>NUCLEOTIDE SEQUENCE [LARGE SCALE GENOMIC DNA]</scope>
    <source>
        <strain evidence="6 7">JGH33</strain>
    </source>
</reference>
<dbReference type="SUPFAM" id="SSF52172">
    <property type="entry name" value="CheY-like"/>
    <property type="match status" value="1"/>
</dbReference>
<sequence>MTSSVAEGPGEPPIRVILVDDHPLVLAGMARLVEADPAMAMAGTATTAKAAVELFDAVSPDVTILDVNLQGESGFSLARILLARRPGAKILVLSGHHEVQYQRTAFQIGAHGYLQKTCTSAELSAALVAVRDGRLVFGSEIHSRNGRVPDVPPLTRRELEVLSHIRTGLSNRDIARRLVVSERTVHFHVGNLLSKLQSSSRTQAVARGRELGWLSD</sequence>
<dbReference type="EMBL" id="JAYGGQ010000001">
    <property type="protein sequence ID" value="MEA5453695.1"/>
    <property type="molecule type" value="Genomic_DNA"/>
</dbReference>
<evidence type="ECO:0000256" key="3">
    <source>
        <dbReference type="PROSITE-ProRule" id="PRU00169"/>
    </source>
</evidence>
<dbReference type="PANTHER" id="PTHR43214:SF43">
    <property type="entry name" value="TWO-COMPONENT RESPONSE REGULATOR"/>
    <property type="match status" value="1"/>
</dbReference>
<dbReference type="InterPro" id="IPR011006">
    <property type="entry name" value="CheY-like_superfamily"/>
</dbReference>
<dbReference type="Gene3D" id="3.40.50.2300">
    <property type="match status" value="1"/>
</dbReference>
<dbReference type="CDD" id="cd17535">
    <property type="entry name" value="REC_NarL-like"/>
    <property type="match status" value="1"/>
</dbReference>
<dbReference type="RefSeq" id="WP_323277444.1">
    <property type="nucleotide sequence ID" value="NZ_JAYGGQ010000001.1"/>
</dbReference>
<protein>
    <submittedName>
        <fullName evidence="6">Response regulator transcription factor</fullName>
    </submittedName>
</protein>
<comment type="caution">
    <text evidence="6">The sequence shown here is derived from an EMBL/GenBank/DDBJ whole genome shotgun (WGS) entry which is preliminary data.</text>
</comment>
<dbReference type="PRINTS" id="PR00038">
    <property type="entry name" value="HTHLUXR"/>
</dbReference>